<protein>
    <submittedName>
        <fullName evidence="2">Plectin</fullName>
    </submittedName>
</protein>
<feature type="coiled-coil region" evidence="1">
    <location>
        <begin position="128"/>
        <end position="215"/>
    </location>
</feature>
<dbReference type="PANTHER" id="PTHR31504">
    <property type="entry name" value="ZW10 INTERACTOR ZWINT"/>
    <property type="match status" value="1"/>
</dbReference>
<proteinExistence type="predicted"/>
<comment type="caution">
    <text evidence="2">The sequence shown here is derived from an EMBL/GenBank/DDBJ whole genome shotgun (WGS) entry which is preliminary data.</text>
</comment>
<dbReference type="InterPro" id="IPR029092">
    <property type="entry name" value="Zwint-1"/>
</dbReference>
<dbReference type="Pfam" id="PF15556">
    <property type="entry name" value="Zwint"/>
    <property type="match status" value="1"/>
</dbReference>
<dbReference type="PANTHER" id="PTHR31504:SF1">
    <property type="entry name" value="ZW10 INTERACTOR"/>
    <property type="match status" value="1"/>
</dbReference>
<evidence type="ECO:0000313" key="2">
    <source>
        <dbReference type="EMBL" id="KAK1159051.1"/>
    </source>
</evidence>
<dbReference type="AlphaFoldDB" id="A0AAD8CYL3"/>
<keyword evidence="1" id="KW-0175">Coiled coil</keyword>
<dbReference type="GO" id="GO:0000776">
    <property type="term" value="C:kinetochore"/>
    <property type="evidence" value="ECO:0007669"/>
    <property type="project" value="InterPro"/>
</dbReference>
<organism evidence="2 3">
    <name type="scientific">Acipenser oxyrinchus oxyrinchus</name>
    <dbReference type="NCBI Taxonomy" id="40147"/>
    <lineage>
        <taxon>Eukaryota</taxon>
        <taxon>Metazoa</taxon>
        <taxon>Chordata</taxon>
        <taxon>Craniata</taxon>
        <taxon>Vertebrata</taxon>
        <taxon>Euteleostomi</taxon>
        <taxon>Actinopterygii</taxon>
        <taxon>Chondrostei</taxon>
        <taxon>Acipenseriformes</taxon>
        <taxon>Acipenseridae</taxon>
        <taxon>Acipenser</taxon>
    </lineage>
</organism>
<name>A0AAD8CYL3_ACIOX</name>
<sequence>MRSNPGWRFGFELRQHVFRSAVMFSAGSLLERCDSAAVSPHTVPDKHDKVEVLLGYFVDSCRKNQLLCRQLHVLDSLLSVLETMDPQNPDSDPQDFRAGEKEMHEMWKGLKRQFQEERQQNEVLIAVALEKGRRLQEARRALEELLHKLELKKAKFEENQQSQMAKQQQDKDRAQCFLQRRGALEAALEQGRRNLQRCDENILQLKQEVQDMQKQFGQGTRELDRTLELFRELQGVGILSLSEEGITVQLRAASHTEPLHVSLHWRGDETLHVQMSSAGAGLCEAMLLREPLGDVKSVILEALHCYSSQASLLSDIQGLQGRFAIDWHAADRRLLFLKSATVVCTLAVEEGFPSRGQVQLVSVQGKAQPVHTASLRPPQPNPSLLDWLEFLDSSPDV</sequence>
<reference evidence="2" key="1">
    <citation type="submission" date="2022-02" db="EMBL/GenBank/DDBJ databases">
        <title>Atlantic sturgeon de novo genome assembly.</title>
        <authorList>
            <person name="Stock M."/>
            <person name="Klopp C."/>
            <person name="Guiguen Y."/>
            <person name="Cabau C."/>
            <person name="Parinello H."/>
            <person name="Santidrian Yebra-Pimentel E."/>
            <person name="Kuhl H."/>
            <person name="Dirks R.P."/>
            <person name="Guessner J."/>
            <person name="Wuertz S."/>
            <person name="Du K."/>
            <person name="Schartl M."/>
        </authorList>
    </citation>
    <scope>NUCLEOTIDE SEQUENCE</scope>
    <source>
        <strain evidence="2">STURGEONOMICS-FGT-2020</strain>
        <tissue evidence="2">Whole blood</tissue>
    </source>
</reference>
<dbReference type="Proteomes" id="UP001230051">
    <property type="component" value="Unassembled WGS sequence"/>
</dbReference>
<evidence type="ECO:0000256" key="1">
    <source>
        <dbReference type="SAM" id="Coils"/>
    </source>
</evidence>
<evidence type="ECO:0000313" key="3">
    <source>
        <dbReference type="Proteomes" id="UP001230051"/>
    </source>
</evidence>
<accession>A0AAD8CYL3</accession>
<gene>
    <name evidence="2" type="ORF">AOXY_G22933</name>
</gene>
<keyword evidence="3" id="KW-1185">Reference proteome</keyword>
<dbReference type="EMBL" id="JAGXEW010000023">
    <property type="protein sequence ID" value="KAK1159051.1"/>
    <property type="molecule type" value="Genomic_DNA"/>
</dbReference>